<proteinExistence type="predicted"/>
<name>H8G5M4_9PSEU</name>
<dbReference type="Pfam" id="PF00440">
    <property type="entry name" value="TetR_N"/>
    <property type="match status" value="1"/>
</dbReference>
<keyword evidence="3" id="KW-0804">Transcription</keyword>
<dbReference type="SUPFAM" id="SSF46689">
    <property type="entry name" value="Homeodomain-like"/>
    <property type="match status" value="1"/>
</dbReference>
<sequence length="242" mass="27129">MATTRRERLRAALDRDLRRSARRLLVAGGIDAVTLAAIAREVGITPPAIYRYYRSRDDLLLALADDLVAELVGRLRAAAAVFPDECPDRQITAMIRAFTAWATKHRAEFGFVFAAPPPVAGHMRREITEAWTAAVGGAFGERYLQLWQQQPFEVPGEDELEPGLLRQLETYRAVVRLDPMPLGAILVFIECWSHIYASISFDVFGLLSTPFPDLSVMHERMCRAICERLGISYEPPASSERN</sequence>
<evidence type="ECO:0000259" key="5">
    <source>
        <dbReference type="PROSITE" id="PS50977"/>
    </source>
</evidence>
<dbReference type="PRINTS" id="PR00455">
    <property type="entry name" value="HTHTETR"/>
</dbReference>
<evidence type="ECO:0000256" key="1">
    <source>
        <dbReference type="ARBA" id="ARBA00023015"/>
    </source>
</evidence>
<reference evidence="6 7" key="1">
    <citation type="journal article" date="2012" name="Stand. Genomic Sci.">
        <title>Genome sequence of the soil bacterium Saccharomonospora azurea type strain (NA-128(T)).</title>
        <authorList>
            <person name="Klenk H.P."/>
            <person name="Held B."/>
            <person name="Lucas S."/>
            <person name="Lapidus A."/>
            <person name="Copeland A."/>
            <person name="Hammon N."/>
            <person name="Pitluck S."/>
            <person name="Goodwin L.A."/>
            <person name="Han C."/>
            <person name="Tapia R."/>
            <person name="Brambilla E.M."/>
            <person name="Potter G."/>
            <person name="Land M."/>
            <person name="Ivanova N."/>
            <person name="Rohde M."/>
            <person name="Goker M."/>
            <person name="Detter J.C."/>
            <person name="Kyrpides N.C."/>
            <person name="Woyke T."/>
        </authorList>
    </citation>
    <scope>NUCLEOTIDE SEQUENCE [LARGE SCALE GENOMIC DNA]</scope>
    <source>
        <strain evidence="6 7">NA-128</strain>
    </source>
</reference>
<dbReference type="InterPro" id="IPR036271">
    <property type="entry name" value="Tet_transcr_reg_TetR-rel_C_sf"/>
</dbReference>
<dbReference type="PANTHER" id="PTHR30055">
    <property type="entry name" value="HTH-TYPE TRANSCRIPTIONAL REGULATOR RUTR"/>
    <property type="match status" value="1"/>
</dbReference>
<gene>
    <name evidence="6" type="ORF">SacazDRAFT_02306</name>
</gene>
<keyword evidence="1" id="KW-0805">Transcription regulation</keyword>
<evidence type="ECO:0000256" key="2">
    <source>
        <dbReference type="ARBA" id="ARBA00023125"/>
    </source>
</evidence>
<accession>H8G5M4</accession>
<dbReference type="HOGENOM" id="CLU_069356_9_1_11"/>
<feature type="domain" description="HTH tetR-type" evidence="5">
    <location>
        <begin position="11"/>
        <end position="71"/>
    </location>
</feature>
<organism evidence="6 7">
    <name type="scientific">Saccharomonospora azurea NA-128</name>
    <dbReference type="NCBI Taxonomy" id="882081"/>
    <lineage>
        <taxon>Bacteria</taxon>
        <taxon>Bacillati</taxon>
        <taxon>Actinomycetota</taxon>
        <taxon>Actinomycetes</taxon>
        <taxon>Pseudonocardiales</taxon>
        <taxon>Pseudonocardiaceae</taxon>
        <taxon>Saccharomonospora</taxon>
    </lineage>
</organism>
<dbReference type="EMBL" id="CM001466">
    <property type="protein sequence ID" value="EHY89215.1"/>
    <property type="molecule type" value="Genomic_DNA"/>
</dbReference>
<protein>
    <submittedName>
        <fullName evidence="6">Transcriptional regulator</fullName>
    </submittedName>
</protein>
<keyword evidence="7" id="KW-1185">Reference proteome</keyword>
<feature type="DNA-binding region" description="H-T-H motif" evidence="4">
    <location>
        <begin position="34"/>
        <end position="53"/>
    </location>
</feature>
<evidence type="ECO:0000256" key="4">
    <source>
        <dbReference type="PROSITE-ProRule" id="PRU00335"/>
    </source>
</evidence>
<dbReference type="PROSITE" id="PS50977">
    <property type="entry name" value="HTH_TETR_2"/>
    <property type="match status" value="1"/>
</dbReference>
<evidence type="ECO:0000313" key="7">
    <source>
        <dbReference type="Proteomes" id="UP000004705"/>
    </source>
</evidence>
<dbReference type="SUPFAM" id="SSF48498">
    <property type="entry name" value="Tetracyclin repressor-like, C-terminal domain"/>
    <property type="match status" value="1"/>
</dbReference>
<dbReference type="RefSeq" id="WP_005441640.1">
    <property type="nucleotide sequence ID" value="NZ_CM001466.1"/>
</dbReference>
<dbReference type="PANTHER" id="PTHR30055:SF238">
    <property type="entry name" value="MYCOFACTOCIN BIOSYNTHESIS TRANSCRIPTIONAL REGULATOR MFTR-RELATED"/>
    <property type="match status" value="1"/>
</dbReference>
<dbReference type="InterPro" id="IPR050109">
    <property type="entry name" value="HTH-type_TetR-like_transc_reg"/>
</dbReference>
<dbReference type="Proteomes" id="UP000004705">
    <property type="component" value="Chromosome"/>
</dbReference>
<keyword evidence="2 4" id="KW-0238">DNA-binding</keyword>
<dbReference type="GO" id="GO:0003700">
    <property type="term" value="F:DNA-binding transcription factor activity"/>
    <property type="evidence" value="ECO:0007669"/>
    <property type="project" value="TreeGrafter"/>
</dbReference>
<dbReference type="InterPro" id="IPR001647">
    <property type="entry name" value="HTH_TetR"/>
</dbReference>
<dbReference type="GO" id="GO:0000976">
    <property type="term" value="F:transcription cis-regulatory region binding"/>
    <property type="evidence" value="ECO:0007669"/>
    <property type="project" value="TreeGrafter"/>
</dbReference>
<evidence type="ECO:0000256" key="3">
    <source>
        <dbReference type="ARBA" id="ARBA00023163"/>
    </source>
</evidence>
<dbReference type="InterPro" id="IPR009057">
    <property type="entry name" value="Homeodomain-like_sf"/>
</dbReference>
<dbReference type="AlphaFoldDB" id="H8G5M4"/>
<dbReference type="Gene3D" id="1.10.357.10">
    <property type="entry name" value="Tetracycline Repressor, domain 2"/>
    <property type="match status" value="1"/>
</dbReference>
<evidence type="ECO:0000313" key="6">
    <source>
        <dbReference type="EMBL" id="EHY89215.1"/>
    </source>
</evidence>